<proteinExistence type="predicted"/>
<organism evidence="1 2">
    <name type="scientific">Fusarium decemcellulare</name>
    <dbReference type="NCBI Taxonomy" id="57161"/>
    <lineage>
        <taxon>Eukaryota</taxon>
        <taxon>Fungi</taxon>
        <taxon>Dikarya</taxon>
        <taxon>Ascomycota</taxon>
        <taxon>Pezizomycotina</taxon>
        <taxon>Sordariomycetes</taxon>
        <taxon>Hypocreomycetidae</taxon>
        <taxon>Hypocreales</taxon>
        <taxon>Nectriaceae</taxon>
        <taxon>Fusarium</taxon>
        <taxon>Fusarium decemcellulare species complex</taxon>
    </lineage>
</organism>
<comment type="caution">
    <text evidence="1">The sequence shown here is derived from an EMBL/GenBank/DDBJ whole genome shotgun (WGS) entry which is preliminary data.</text>
</comment>
<name>A0ACC1SG94_9HYPO</name>
<reference evidence="1" key="1">
    <citation type="submission" date="2022-08" db="EMBL/GenBank/DDBJ databases">
        <title>Genome Sequence of Fusarium decemcellulare.</title>
        <authorList>
            <person name="Buettner E."/>
        </authorList>
    </citation>
    <scope>NUCLEOTIDE SEQUENCE</scope>
    <source>
        <strain evidence="1">Babe19</strain>
    </source>
</reference>
<accession>A0ACC1SG94</accession>
<evidence type="ECO:0000313" key="2">
    <source>
        <dbReference type="Proteomes" id="UP001148629"/>
    </source>
</evidence>
<dbReference type="EMBL" id="JANRMS010000474">
    <property type="protein sequence ID" value="KAJ3539184.1"/>
    <property type="molecule type" value="Genomic_DNA"/>
</dbReference>
<protein>
    <submittedName>
        <fullName evidence="1">Uncharacterized protein</fullName>
    </submittedName>
</protein>
<dbReference type="Proteomes" id="UP001148629">
    <property type="component" value="Unassembled WGS sequence"/>
</dbReference>
<sequence>MAPHNIYVSYKKDTKYLLYWMINVSNRLIKSTDGHEVETPVTVNTTGQTTVAGLISMSKLIAERREPIPSVIYRLFGSIIEARSVFSGVFQQLAGSGTDEELKRSNASHQHFIDTLRESFSILGGDTWAKTQGKDSDVEEDEDVETIIANKFRALTVEVQDEGFSDEDDDDDQPQARKASRRSAKGKKGKKSKKNKKQKKTKNPATVKEGDSDEIPIESIKIIEDEDFSISDYLIAVYSAVKEWVELRAYVQGTWREVAYDGLNGAAAAAISNMALSMIKRTTSTIFVDFPGHDSYETIMKTITRGDPDKAQGMFTMMQYAVDDQGTLVKKSKETAVNVKEQFLIYAYQDLVDFVTDFQANRSGKPTKAMQTKIAKNGLIGDAATLSDGWGGKHVYERVDWSANGPWGEHRTIFGLNEFAGEITSMAMKKPGTDVRKMIQPHHVFQLQCIVDAFAVSRGWSLSAPRGHILEAPAKDFRPRRDVDRFLDRHYERRECGYLQSVRIITEMLEKDGRMGELRDILETMQIVQGDFIEWLGETMYMNGLKTIPPSRFSDHNTNGLWEYSPFLCGIGLMEGLELSYRLNMILWEQLPEPILLIHLHHAAVQKGHLSRSVGLYQVIEDMMTKSFFVNGKPPTSNFDEALVAKIGEIGSLSQAQRRALRQSMASASNIHQMLDLSWNTFYRETSNLALYRKADWNIDAVPDNDLAPSSFLFIHRIGGTKKIVDPDTKRIRLEETPLPNPHPPQSVMDAMAPEGFQMMPALEGVYSYFPGGIPDSTTKQAPKKSNGFSGTDLLDIVRMDVVRDVQGHRPLSCFNHLSVAISFLIMFSKIEDRLREAKDPAYIEAFERPLPRGVAKRAALTVLALSDEHDETLRLIAEVMDSRRSGFMRHVYWEDKDINPELETREKRSTSGYEGGNECTLM</sequence>
<evidence type="ECO:0000313" key="1">
    <source>
        <dbReference type="EMBL" id="KAJ3539184.1"/>
    </source>
</evidence>
<keyword evidence="2" id="KW-1185">Reference proteome</keyword>
<gene>
    <name evidence="1" type="ORF">NM208_g5593</name>
</gene>